<comment type="PTM">
    <text evidence="5">Carbamylation allows a single lysine to coordinate two divalent metal cations.</text>
</comment>
<dbReference type="InterPro" id="IPR006680">
    <property type="entry name" value="Amidohydro-rel"/>
</dbReference>
<feature type="modified residue" description="N6-carboxylysine" evidence="5">
    <location>
        <position position="190"/>
    </location>
</feature>
<dbReference type="AlphaFoldDB" id="A0A9E7ZZJ8"/>
<accession>A0A9E7ZZJ8</accession>
<dbReference type="GO" id="GO:0005829">
    <property type="term" value="C:cytosol"/>
    <property type="evidence" value="ECO:0007669"/>
    <property type="project" value="TreeGrafter"/>
</dbReference>
<feature type="domain" description="Amidohydrolase-related" evidence="8">
    <location>
        <begin position="90"/>
        <end position="475"/>
    </location>
</feature>
<reference evidence="9" key="1">
    <citation type="submission" date="2022-08" db="EMBL/GenBank/DDBJ databases">
        <title>Complete Genome Sequences of 2 Bosea sp. soil isolates.</title>
        <authorList>
            <person name="Alvarez Arevalo M."/>
            <person name="Sterndorff E.B."/>
            <person name="Faurdal D."/>
            <person name="Joergensen T.S."/>
            <person name="Weber T."/>
        </authorList>
    </citation>
    <scope>NUCLEOTIDE SEQUENCE</scope>
    <source>
        <strain evidence="9">NBC_00436</strain>
        <plasmid evidence="9">pNBC436</plasmid>
    </source>
</reference>
<feature type="region of interest" description="Disordered" evidence="6">
    <location>
        <begin position="1"/>
        <end position="41"/>
    </location>
</feature>
<dbReference type="InterPro" id="IPR011612">
    <property type="entry name" value="Urease_alpha_N_dom"/>
</dbReference>
<sequence length="506" mass="54901">MHGCATADAERESRNDLSKTSRRPDPKGQGAARQQMRKGSDAMDVIIRNGTVVSTAGLSKADIGIADGKIVQIGGSFPEAAREIDAAGCYVMPGGIDVHTHIDAGEGERRSADDFRSGTIAAACGGTTTIIDFCAQKRGGSLADAIAHWDTKAVGKAAVDYGYHIIVTDMNEAVFAELATLPEKGIPSFKLFMAYRGEVMIDDTVLLKALEQAKQSGALVMVHAENGDAADYLRDKFVAEGKTAPLYHALSRPPRVEAEATARAIALAEIVGTSIYIVHLTCAEALDELLRARRRGVDAIAETCTQYLYLTKDDLDRPGFEGAKFVFTPPARTKTDQELLWDALADRVLETVSSDHCSWSFGRHKVLGKDDFRQIPNGAPGVEERMMLVYQGVNEGRIGLTEFVDLVATRPAQIFGLFPQKGTIAVGSDADIVIWDPEAEMTITQSAMHNAMDYSSYEGRHVKGLPRTVLLRGKVIVENRDYVGAPGEGRFLRRARYQPRGNAALR</sequence>
<evidence type="ECO:0000256" key="4">
    <source>
        <dbReference type="ARBA" id="ARBA00022801"/>
    </source>
</evidence>
<dbReference type="GO" id="GO:0046872">
    <property type="term" value="F:metal ion binding"/>
    <property type="evidence" value="ECO:0007669"/>
    <property type="project" value="UniProtKB-KW"/>
</dbReference>
<dbReference type="InterPro" id="IPR050378">
    <property type="entry name" value="Metallo-dep_Hydrolases_sf"/>
</dbReference>
<evidence type="ECO:0000259" key="7">
    <source>
        <dbReference type="Pfam" id="PF00449"/>
    </source>
</evidence>
<evidence type="ECO:0000256" key="2">
    <source>
        <dbReference type="ARBA" id="ARBA00008829"/>
    </source>
</evidence>
<comment type="similarity">
    <text evidence="2">Belongs to the metallo-dependent hydrolases superfamily. Hydantoinase/dihydropyrimidinase family.</text>
</comment>
<dbReference type="InterPro" id="IPR011778">
    <property type="entry name" value="Hydantoinase/dihydroPyrase"/>
</dbReference>
<dbReference type="Gene3D" id="2.30.40.10">
    <property type="entry name" value="Urease, subunit C, domain 1"/>
    <property type="match status" value="1"/>
</dbReference>
<organism evidence="9">
    <name type="scientific">Bosea sp. NBC_00436</name>
    <dbReference type="NCBI Taxonomy" id="2969620"/>
    <lineage>
        <taxon>Bacteria</taxon>
        <taxon>Pseudomonadati</taxon>
        <taxon>Pseudomonadota</taxon>
        <taxon>Alphaproteobacteria</taxon>
        <taxon>Hyphomicrobiales</taxon>
        <taxon>Boseaceae</taxon>
        <taxon>Bosea</taxon>
    </lineage>
</organism>
<evidence type="ECO:0000256" key="1">
    <source>
        <dbReference type="ARBA" id="ARBA00001947"/>
    </source>
</evidence>
<dbReference type="InterPro" id="IPR032466">
    <property type="entry name" value="Metal_Hydrolase"/>
</dbReference>
<evidence type="ECO:0000256" key="5">
    <source>
        <dbReference type="PIRSR" id="PIRSR611778-50"/>
    </source>
</evidence>
<feature type="domain" description="Urease alpha-subunit N-terminal" evidence="7">
    <location>
        <begin position="30"/>
        <end position="76"/>
    </location>
</feature>
<dbReference type="Pfam" id="PF01979">
    <property type="entry name" value="Amidohydro_1"/>
    <property type="match status" value="1"/>
</dbReference>
<comment type="cofactor">
    <cofactor evidence="1">
        <name>Zn(2+)</name>
        <dbReference type="ChEBI" id="CHEBI:29105"/>
    </cofactor>
</comment>
<dbReference type="SUPFAM" id="SSF51556">
    <property type="entry name" value="Metallo-dependent hydrolases"/>
    <property type="match status" value="1"/>
</dbReference>
<proteinExistence type="inferred from homology"/>
<keyword evidence="9" id="KW-0614">Plasmid</keyword>
<feature type="compositionally biased region" description="Basic and acidic residues" evidence="6">
    <location>
        <begin position="8"/>
        <end position="26"/>
    </location>
</feature>
<dbReference type="NCBIfam" id="TIGR02033">
    <property type="entry name" value="D-hydantoinase"/>
    <property type="match status" value="1"/>
</dbReference>
<dbReference type="InterPro" id="IPR011059">
    <property type="entry name" value="Metal-dep_hydrolase_composite"/>
</dbReference>
<evidence type="ECO:0000313" key="9">
    <source>
        <dbReference type="EMBL" id="UZF90197.1"/>
    </source>
</evidence>
<dbReference type="EMBL" id="CP102775">
    <property type="protein sequence ID" value="UZF90197.1"/>
    <property type="molecule type" value="Genomic_DNA"/>
</dbReference>
<geneLocation type="plasmid" evidence="9">
    <name>pNBC436</name>
</geneLocation>
<dbReference type="Pfam" id="PF00449">
    <property type="entry name" value="Urease_alpha"/>
    <property type="match status" value="1"/>
</dbReference>
<keyword evidence="4 9" id="KW-0378">Hydrolase</keyword>
<dbReference type="FunFam" id="3.20.20.140:FF:000076">
    <property type="entry name" value="Dihydropyrimidinase like 2"/>
    <property type="match status" value="1"/>
</dbReference>
<dbReference type="Gene3D" id="3.20.20.140">
    <property type="entry name" value="Metal-dependent hydrolases"/>
    <property type="match status" value="1"/>
</dbReference>
<evidence type="ECO:0000259" key="8">
    <source>
        <dbReference type="Pfam" id="PF01979"/>
    </source>
</evidence>
<keyword evidence="3" id="KW-0479">Metal-binding</keyword>
<dbReference type="PANTHER" id="PTHR11647:SF1">
    <property type="entry name" value="COLLAPSIN RESPONSE MEDIATOR PROTEIN"/>
    <property type="match status" value="1"/>
</dbReference>
<gene>
    <name evidence="9" type="primary">hydA</name>
    <name evidence="9" type="ORF">NWE54_27010</name>
</gene>
<protein>
    <submittedName>
        <fullName evidence="9">Dihydropyrimidinase</fullName>
        <ecNumber evidence="9">3.5.2.2</ecNumber>
    </submittedName>
</protein>
<name>A0A9E7ZZJ8_9HYPH</name>
<dbReference type="EC" id="3.5.2.2" evidence="9"/>
<dbReference type="CDD" id="cd01314">
    <property type="entry name" value="D-HYD"/>
    <property type="match status" value="1"/>
</dbReference>
<dbReference type="GO" id="GO:0004157">
    <property type="term" value="F:dihydropyrimidinase activity"/>
    <property type="evidence" value="ECO:0007669"/>
    <property type="project" value="UniProtKB-EC"/>
</dbReference>
<evidence type="ECO:0000256" key="3">
    <source>
        <dbReference type="ARBA" id="ARBA00022723"/>
    </source>
</evidence>
<evidence type="ECO:0000256" key="6">
    <source>
        <dbReference type="SAM" id="MobiDB-lite"/>
    </source>
</evidence>
<dbReference type="SUPFAM" id="SSF51338">
    <property type="entry name" value="Composite domain of metallo-dependent hydrolases"/>
    <property type="match status" value="2"/>
</dbReference>
<dbReference type="PANTHER" id="PTHR11647">
    <property type="entry name" value="HYDRANTOINASE/DIHYDROPYRIMIDINASE FAMILY MEMBER"/>
    <property type="match status" value="1"/>
</dbReference>